<dbReference type="Proteomes" id="UP000031307">
    <property type="component" value="Unassembled WGS sequence"/>
</dbReference>
<proteinExistence type="predicted"/>
<evidence type="ECO:0000313" key="1">
    <source>
        <dbReference type="EMBL" id="KIA76782.1"/>
    </source>
</evidence>
<dbReference type="PATRIC" id="fig|83552.4.peg.2145"/>
<evidence type="ECO:0000313" key="2">
    <source>
        <dbReference type="Proteomes" id="UP000031307"/>
    </source>
</evidence>
<protein>
    <submittedName>
        <fullName evidence="1">Uncharacterized protein</fullName>
    </submittedName>
</protein>
<reference evidence="1 2" key="1">
    <citation type="journal article" date="2014" name="Mol. Biol. Evol.">
        <title>Massive expansion of Ubiquitination-related gene families within the Chlamydiae.</title>
        <authorList>
            <person name="Domman D."/>
            <person name="Collingro A."/>
            <person name="Lagkouvardos I."/>
            <person name="Gehre L."/>
            <person name="Weinmaier T."/>
            <person name="Rattei T."/>
            <person name="Subtil A."/>
            <person name="Horn M."/>
        </authorList>
    </citation>
    <scope>NUCLEOTIDE SEQUENCE [LARGE SCALE GENOMIC DNA]</scope>
    <source>
        <strain evidence="1 2">OEW1</strain>
    </source>
</reference>
<dbReference type="EMBL" id="JSAM01000106">
    <property type="protein sequence ID" value="KIA76782.1"/>
    <property type="molecule type" value="Genomic_DNA"/>
</dbReference>
<accession>A0A0C1E651</accession>
<gene>
    <name evidence="1" type="ORF">DB43_HK00550</name>
</gene>
<name>A0A0C1E651_9BACT</name>
<dbReference type="AlphaFoldDB" id="A0A0C1E651"/>
<comment type="caution">
    <text evidence="1">The sequence shown here is derived from an EMBL/GenBank/DDBJ whole genome shotgun (WGS) entry which is preliminary data.</text>
</comment>
<organism evidence="1 2">
    <name type="scientific">Parachlamydia acanthamoebae</name>
    <dbReference type="NCBI Taxonomy" id="83552"/>
    <lineage>
        <taxon>Bacteria</taxon>
        <taxon>Pseudomonadati</taxon>
        <taxon>Chlamydiota</taxon>
        <taxon>Chlamydiia</taxon>
        <taxon>Parachlamydiales</taxon>
        <taxon>Parachlamydiaceae</taxon>
        <taxon>Parachlamydia</taxon>
    </lineage>
</organism>
<sequence length="56" mass="6846">MMMKPKFFMEMFWESRLSLLSQSTTDSEIEKTFKDSVDDYLAFCKEQEEDFDRPFE</sequence>